<dbReference type="GO" id="GO:0003676">
    <property type="term" value="F:nucleic acid binding"/>
    <property type="evidence" value="ECO:0007669"/>
    <property type="project" value="InterPro"/>
</dbReference>
<dbReference type="AlphaFoldDB" id="A0AAN7HS49"/>
<dbReference type="Proteomes" id="UP001304243">
    <property type="component" value="Unassembled WGS sequence"/>
</dbReference>
<dbReference type="RefSeq" id="XP_064679971.1">
    <property type="nucleotide sequence ID" value="XM_064831058.1"/>
</dbReference>
<dbReference type="GeneID" id="89955559"/>
<dbReference type="PANTHER" id="PTHR46564:SF1">
    <property type="entry name" value="TRANSPOSASE"/>
    <property type="match status" value="1"/>
</dbReference>
<evidence type="ECO:0000313" key="3">
    <source>
        <dbReference type="Proteomes" id="UP001304243"/>
    </source>
</evidence>
<reference evidence="2 3" key="1">
    <citation type="submission" date="2022-11" db="EMBL/GenBank/DDBJ databases">
        <title>Mucor velutinosus strain NIH1002 WGS.</title>
        <authorList>
            <person name="Subramanian P."/>
            <person name="Mullikin J.C."/>
            <person name="Segre J.A."/>
            <person name="Zelazny A.M."/>
        </authorList>
    </citation>
    <scope>NUCLEOTIDE SEQUENCE [LARGE SCALE GENOMIC DNA]</scope>
    <source>
        <strain evidence="2 3">NIH1002</strain>
    </source>
</reference>
<organism evidence="2 3">
    <name type="scientific">Mucor velutinosus</name>
    <dbReference type="NCBI Taxonomy" id="708070"/>
    <lineage>
        <taxon>Eukaryota</taxon>
        <taxon>Fungi</taxon>
        <taxon>Fungi incertae sedis</taxon>
        <taxon>Mucoromycota</taxon>
        <taxon>Mucoromycotina</taxon>
        <taxon>Mucoromycetes</taxon>
        <taxon>Mucorales</taxon>
        <taxon>Mucorineae</taxon>
        <taxon>Mucoraceae</taxon>
        <taxon>Mucor</taxon>
    </lineage>
</organism>
<evidence type="ECO:0000313" key="2">
    <source>
        <dbReference type="EMBL" id="KAK4513305.1"/>
    </source>
</evidence>
<dbReference type="Pfam" id="PF13358">
    <property type="entry name" value="DDE_3"/>
    <property type="match status" value="1"/>
</dbReference>
<dbReference type="NCBIfam" id="NF033545">
    <property type="entry name" value="transpos_IS630"/>
    <property type="match status" value="1"/>
</dbReference>
<dbReference type="InterPro" id="IPR038717">
    <property type="entry name" value="Tc1-like_DDE_dom"/>
</dbReference>
<evidence type="ECO:0000259" key="1">
    <source>
        <dbReference type="Pfam" id="PF13358"/>
    </source>
</evidence>
<dbReference type="EMBL" id="JASEJX010000018">
    <property type="protein sequence ID" value="KAK4513305.1"/>
    <property type="molecule type" value="Genomic_DNA"/>
</dbReference>
<gene>
    <name evidence="2" type="ORF">ATC70_011873</name>
</gene>
<keyword evidence="3" id="KW-1185">Reference proteome</keyword>
<accession>A0AAN7HS49</accession>
<sequence length="332" mass="38141">MVNIPPSAGQNWYKKGAENLAKDENLPHKKESSKVGRPAKLREEHKMALISIVDEKPNSVLEEMMEQLNAQFVGLDIHQSALHTFLYEKCHFSVKRAHFHSVERNSPEKIEERYNWVKQWQETDMDFTSNCVFIDEAAFHINMKRNYAWSGKGKRAVVNVPKTRAKTTTIIGTISSFGIVNVKMKLPKVTAPSKKRKATNGPVQAGKGGTVTGHYFNFVANTLDVMDKYEEFKDHYLIMDNAPIHKNKDIQLYIEGRGYRYVYLPPYSTELNPIKQFWSIVKSKLKRVALLEEETLSTRISDSCNKVMISDLQGFCRYSAARWADCLERKSI</sequence>
<protein>
    <recommendedName>
        <fullName evidence="1">Tc1-like transposase DDE domain-containing protein</fullName>
    </recommendedName>
</protein>
<dbReference type="InterPro" id="IPR047655">
    <property type="entry name" value="Transpos_IS630-like"/>
</dbReference>
<feature type="domain" description="Tc1-like transposase DDE" evidence="1">
    <location>
        <begin position="224"/>
        <end position="289"/>
    </location>
</feature>
<dbReference type="PANTHER" id="PTHR46564">
    <property type="entry name" value="TRANSPOSASE"/>
    <property type="match status" value="1"/>
</dbReference>
<name>A0AAN7HS49_9FUNG</name>
<comment type="caution">
    <text evidence="2">The sequence shown here is derived from an EMBL/GenBank/DDBJ whole genome shotgun (WGS) entry which is preliminary data.</text>
</comment>
<dbReference type="Gene3D" id="3.30.420.10">
    <property type="entry name" value="Ribonuclease H-like superfamily/Ribonuclease H"/>
    <property type="match status" value="1"/>
</dbReference>
<proteinExistence type="predicted"/>
<dbReference type="InterPro" id="IPR036397">
    <property type="entry name" value="RNaseH_sf"/>
</dbReference>